<evidence type="ECO:0000313" key="9">
    <source>
        <dbReference type="EMBL" id="MBN0986202.1"/>
    </source>
</evidence>
<feature type="domain" description="Rieske" evidence="8">
    <location>
        <begin position="59"/>
        <end position="155"/>
    </location>
</feature>
<dbReference type="InterPro" id="IPR014349">
    <property type="entry name" value="Rieske_Fe-S_prot"/>
</dbReference>
<gene>
    <name evidence="9" type="ORF">JW498_02375</name>
</gene>
<sequence>MNQLNRRDFIKLGGAGVAAGVASMTPTSALATPESHNPGATTLPYPQTAVAKAQSLPQNKVVHFNYPDESSPCVVIRMGHPVPGGVGPNMDIVAYSTLCTHMGCPVSYDPASLDFKCPCHFSVFDSEKMGQMVTGQATENLPKIRLEYDTSSDSVTAVGVDGLIFGRQANIL</sequence>
<dbReference type="Gene3D" id="2.102.10.10">
    <property type="entry name" value="Rieske [2Fe-2S] iron-sulphur domain"/>
    <property type="match status" value="1"/>
</dbReference>
<dbReference type="PROSITE" id="PS51296">
    <property type="entry name" value="RIESKE"/>
    <property type="match status" value="1"/>
</dbReference>
<evidence type="ECO:0000256" key="7">
    <source>
        <dbReference type="ARBA" id="ARBA00034078"/>
    </source>
</evidence>
<proteinExistence type="predicted"/>
<evidence type="ECO:0000259" key="8">
    <source>
        <dbReference type="PROSITE" id="PS51296"/>
    </source>
</evidence>
<keyword evidence="4" id="KW-0408">Iron</keyword>
<dbReference type="InterPro" id="IPR006311">
    <property type="entry name" value="TAT_signal"/>
</dbReference>
<dbReference type="Proteomes" id="UP000760472">
    <property type="component" value="Unassembled WGS sequence"/>
</dbReference>
<comment type="cofactor">
    <cofactor evidence="7">
        <name>[2Fe-2S] cluster</name>
        <dbReference type="ChEBI" id="CHEBI:190135"/>
    </cofactor>
</comment>
<dbReference type="RefSeq" id="WP_205212825.1">
    <property type="nucleotide sequence ID" value="NZ_JAFFZP010000002.1"/>
</dbReference>
<protein>
    <submittedName>
        <fullName evidence="9">Arsenate reductase (Azurin) small subunit</fullName>
        <ecNumber evidence="9">1.20.9.1</ecNumber>
    </submittedName>
</protein>
<dbReference type="EC" id="1.20.9.1" evidence="9"/>
<dbReference type="InterPro" id="IPR019546">
    <property type="entry name" value="TAT_signal_bac_arc"/>
</dbReference>
<evidence type="ECO:0000256" key="2">
    <source>
        <dbReference type="ARBA" id="ARBA00022723"/>
    </source>
</evidence>
<keyword evidence="10" id="KW-1185">Reference proteome</keyword>
<keyword evidence="6" id="KW-1015">Disulfide bond</keyword>
<reference evidence="9 10" key="1">
    <citation type="submission" date="2021-02" db="EMBL/GenBank/DDBJ databases">
        <title>A novel species of genus Amphritea isolated from a fishpond in China.</title>
        <authorList>
            <person name="Lu H."/>
        </authorList>
    </citation>
    <scope>NUCLEOTIDE SEQUENCE [LARGE SCALE GENOMIC DNA]</scope>
    <source>
        <strain evidence="9 10">RP18W</strain>
    </source>
</reference>
<keyword evidence="9" id="KW-0560">Oxidoreductase</keyword>
<keyword evidence="2" id="KW-0479">Metal-binding</keyword>
<dbReference type="Pfam" id="PF00355">
    <property type="entry name" value="Rieske"/>
    <property type="match status" value="1"/>
</dbReference>
<evidence type="ECO:0000256" key="1">
    <source>
        <dbReference type="ARBA" id="ARBA00022714"/>
    </source>
</evidence>
<keyword evidence="5" id="KW-0411">Iron-sulfur</keyword>
<dbReference type="InterPro" id="IPR017941">
    <property type="entry name" value="Rieske_2Fe-2S"/>
</dbReference>
<dbReference type="SUPFAM" id="SSF50022">
    <property type="entry name" value="ISP domain"/>
    <property type="match status" value="1"/>
</dbReference>
<dbReference type="CDD" id="cd03476">
    <property type="entry name" value="Rieske_ArOX_small"/>
    <property type="match status" value="1"/>
</dbReference>
<dbReference type="GO" id="GO:0050611">
    <property type="term" value="F:arsenate reductase (azurin) activity"/>
    <property type="evidence" value="ECO:0007669"/>
    <property type="project" value="UniProtKB-EC"/>
</dbReference>
<evidence type="ECO:0000256" key="5">
    <source>
        <dbReference type="ARBA" id="ARBA00023014"/>
    </source>
</evidence>
<comment type="caution">
    <text evidence="9">The sequence shown here is derived from an EMBL/GenBank/DDBJ whole genome shotgun (WGS) entry which is preliminary data.</text>
</comment>
<dbReference type="EMBL" id="JAFFZP010000002">
    <property type="protein sequence ID" value="MBN0986202.1"/>
    <property type="molecule type" value="Genomic_DNA"/>
</dbReference>
<evidence type="ECO:0000256" key="4">
    <source>
        <dbReference type="ARBA" id="ARBA00023004"/>
    </source>
</evidence>
<dbReference type="PANTHER" id="PTHR10134">
    <property type="entry name" value="CYTOCHROME B-C1 COMPLEX SUBUNIT RIESKE, MITOCHONDRIAL"/>
    <property type="match status" value="1"/>
</dbReference>
<dbReference type="NCBIfam" id="TIGR02694">
    <property type="entry name" value="arsenite_ox_S"/>
    <property type="match status" value="1"/>
</dbReference>
<name>A0ABS2W3X2_9GAMM</name>
<keyword evidence="1" id="KW-0001">2Fe-2S</keyword>
<evidence type="ECO:0000313" key="10">
    <source>
        <dbReference type="Proteomes" id="UP000760472"/>
    </source>
</evidence>
<dbReference type="InterPro" id="IPR005805">
    <property type="entry name" value="Rieske_Fe-S_prot_C"/>
</dbReference>
<accession>A0ABS2W3X2</accession>
<dbReference type="InterPro" id="IPR036922">
    <property type="entry name" value="Rieske_2Fe-2S_sf"/>
</dbReference>
<dbReference type="PRINTS" id="PR00162">
    <property type="entry name" value="RIESKE"/>
</dbReference>
<dbReference type="InterPro" id="IPR014067">
    <property type="entry name" value="AioB/IdrB_ssu"/>
</dbReference>
<dbReference type="PROSITE" id="PS51318">
    <property type="entry name" value="TAT"/>
    <property type="match status" value="1"/>
</dbReference>
<evidence type="ECO:0000256" key="3">
    <source>
        <dbReference type="ARBA" id="ARBA00022729"/>
    </source>
</evidence>
<organism evidence="9 10">
    <name type="scientific">Amphritea pacifica</name>
    <dbReference type="NCBI Taxonomy" id="2811233"/>
    <lineage>
        <taxon>Bacteria</taxon>
        <taxon>Pseudomonadati</taxon>
        <taxon>Pseudomonadota</taxon>
        <taxon>Gammaproteobacteria</taxon>
        <taxon>Oceanospirillales</taxon>
        <taxon>Oceanospirillaceae</taxon>
        <taxon>Amphritea</taxon>
    </lineage>
</organism>
<evidence type="ECO:0000256" key="6">
    <source>
        <dbReference type="ARBA" id="ARBA00023157"/>
    </source>
</evidence>
<dbReference type="NCBIfam" id="TIGR01409">
    <property type="entry name" value="TAT_signal_seq"/>
    <property type="match status" value="1"/>
</dbReference>
<keyword evidence="3" id="KW-0732">Signal</keyword>